<dbReference type="EMBL" id="LR586016">
    <property type="protein sequence ID" value="VIP02731.1"/>
    <property type="molecule type" value="Genomic_DNA"/>
</dbReference>
<dbReference type="AlphaFoldDB" id="A0A6C2YN70"/>
<evidence type="ECO:0000256" key="1">
    <source>
        <dbReference type="SAM" id="MobiDB-lite"/>
    </source>
</evidence>
<accession>A0A6C2YN70</accession>
<dbReference type="KEGG" id="tim:GMBLW1_12290"/>
<dbReference type="EMBL" id="LR593887">
    <property type="protein sequence ID" value="VTS02283.1"/>
    <property type="molecule type" value="Genomic_DNA"/>
</dbReference>
<gene>
    <name evidence="2" type="ORF">GMBLW1_12290</name>
</gene>
<dbReference type="InParanoid" id="A0A6C2YN70"/>
<keyword evidence="3" id="KW-1185">Reference proteome</keyword>
<organism evidence="2">
    <name type="scientific">Tuwongella immobilis</name>
    <dbReference type="NCBI Taxonomy" id="692036"/>
    <lineage>
        <taxon>Bacteria</taxon>
        <taxon>Pseudomonadati</taxon>
        <taxon>Planctomycetota</taxon>
        <taxon>Planctomycetia</taxon>
        <taxon>Gemmatales</taxon>
        <taxon>Gemmataceae</taxon>
        <taxon>Tuwongella</taxon>
    </lineage>
</organism>
<dbReference type="RefSeq" id="WP_162657875.1">
    <property type="nucleotide sequence ID" value="NZ_LR593887.1"/>
</dbReference>
<proteinExistence type="predicted"/>
<dbReference type="Pfam" id="PF20196">
    <property type="entry name" value="DUF6559"/>
    <property type="match status" value="1"/>
</dbReference>
<protein>
    <submittedName>
        <fullName evidence="2">Uncharacterized protein</fullName>
    </submittedName>
</protein>
<dbReference type="InterPro" id="IPR046689">
    <property type="entry name" value="DUF6559"/>
</dbReference>
<evidence type="ECO:0000313" key="2">
    <source>
        <dbReference type="EMBL" id="VIP02731.1"/>
    </source>
</evidence>
<dbReference type="Proteomes" id="UP000464378">
    <property type="component" value="Chromosome"/>
</dbReference>
<name>A0A6C2YN70_9BACT</name>
<sequence length="161" mass="18202">MQPKSDGTDDSAEVYALASDSEPESNNTCSRELTKPKRRSIKRYITVLGPALRKKYGRKRWYSLSEVESQAALLSLSDAFLCWAFVLYCEYESFRQHHIDREELCDYFAMRQTVADSLHLGSADFDTNWLLDKLGVADGSGDAVSIAGEIAISSIEYLLEW</sequence>
<feature type="region of interest" description="Disordered" evidence="1">
    <location>
        <begin position="1"/>
        <end position="32"/>
    </location>
</feature>
<reference evidence="2" key="1">
    <citation type="submission" date="2019-04" db="EMBL/GenBank/DDBJ databases">
        <authorList>
            <consortium name="Science for Life Laboratories"/>
        </authorList>
    </citation>
    <scope>NUCLEOTIDE SEQUENCE</scope>
    <source>
        <strain evidence="2">MBLW1</strain>
    </source>
</reference>
<evidence type="ECO:0000313" key="3">
    <source>
        <dbReference type="Proteomes" id="UP000464378"/>
    </source>
</evidence>